<reference evidence="2" key="2">
    <citation type="submission" date="2022-01" db="EMBL/GenBank/DDBJ databases">
        <authorList>
            <person name="Yamashiro T."/>
            <person name="Shiraishi A."/>
            <person name="Satake H."/>
            <person name="Nakayama K."/>
        </authorList>
    </citation>
    <scope>NUCLEOTIDE SEQUENCE</scope>
</reference>
<dbReference type="EMBL" id="BQNB010018229">
    <property type="protein sequence ID" value="GJT72130.1"/>
    <property type="molecule type" value="Genomic_DNA"/>
</dbReference>
<comment type="caution">
    <text evidence="2">The sequence shown here is derived from an EMBL/GenBank/DDBJ whole genome shotgun (WGS) entry which is preliminary data.</text>
</comment>
<feature type="region of interest" description="Disordered" evidence="1">
    <location>
        <begin position="19"/>
        <end position="49"/>
    </location>
</feature>
<sequence length="143" mass="16729">MFACSDSYNQRSHSRYTEVLLESEDSGGGHWKSRSKKKKSSGEEDDLSQPWVCEEVDPFTPRIRYFDFPKARMSSHIKTYDGNEDHLKIFQAAAKTERWAMPTWCHMFNSTQTGNARVWFDDLPAESIDIYADLKKIFLENYL</sequence>
<proteinExistence type="predicted"/>
<reference evidence="2" key="1">
    <citation type="journal article" date="2022" name="Int. J. Mol. Sci.">
        <title>Draft Genome of Tanacetum Coccineum: Genomic Comparison of Closely Related Tanacetum-Family Plants.</title>
        <authorList>
            <person name="Yamashiro T."/>
            <person name="Shiraishi A."/>
            <person name="Nakayama K."/>
            <person name="Satake H."/>
        </authorList>
    </citation>
    <scope>NUCLEOTIDE SEQUENCE</scope>
</reference>
<evidence type="ECO:0000313" key="2">
    <source>
        <dbReference type="EMBL" id="GJT72130.1"/>
    </source>
</evidence>
<gene>
    <name evidence="2" type="ORF">Tco_1031416</name>
</gene>
<organism evidence="2 3">
    <name type="scientific">Tanacetum coccineum</name>
    <dbReference type="NCBI Taxonomy" id="301880"/>
    <lineage>
        <taxon>Eukaryota</taxon>
        <taxon>Viridiplantae</taxon>
        <taxon>Streptophyta</taxon>
        <taxon>Embryophyta</taxon>
        <taxon>Tracheophyta</taxon>
        <taxon>Spermatophyta</taxon>
        <taxon>Magnoliopsida</taxon>
        <taxon>eudicotyledons</taxon>
        <taxon>Gunneridae</taxon>
        <taxon>Pentapetalae</taxon>
        <taxon>asterids</taxon>
        <taxon>campanulids</taxon>
        <taxon>Asterales</taxon>
        <taxon>Asteraceae</taxon>
        <taxon>Asteroideae</taxon>
        <taxon>Anthemideae</taxon>
        <taxon>Anthemidinae</taxon>
        <taxon>Tanacetum</taxon>
    </lineage>
</organism>
<evidence type="ECO:0000256" key="1">
    <source>
        <dbReference type="SAM" id="MobiDB-lite"/>
    </source>
</evidence>
<protein>
    <recommendedName>
        <fullName evidence="4">Reverse transcriptase domain-containing protein</fullName>
    </recommendedName>
</protein>
<dbReference type="Proteomes" id="UP001151760">
    <property type="component" value="Unassembled WGS sequence"/>
</dbReference>
<keyword evidence="3" id="KW-1185">Reference proteome</keyword>
<evidence type="ECO:0000313" key="3">
    <source>
        <dbReference type="Proteomes" id="UP001151760"/>
    </source>
</evidence>
<dbReference type="PANTHER" id="PTHR33223">
    <property type="entry name" value="CCHC-TYPE DOMAIN-CONTAINING PROTEIN"/>
    <property type="match status" value="1"/>
</dbReference>
<evidence type="ECO:0008006" key="4">
    <source>
        <dbReference type="Google" id="ProtNLM"/>
    </source>
</evidence>
<accession>A0ABQ5G9F3</accession>
<dbReference type="PANTHER" id="PTHR33223:SF11">
    <property type="entry name" value="ELEMENT PROTEIN, PUTATIVE-RELATED"/>
    <property type="match status" value="1"/>
</dbReference>
<name>A0ABQ5G9F3_9ASTR</name>